<dbReference type="Pfam" id="PF02104">
    <property type="entry name" value="SURF1"/>
    <property type="match status" value="1"/>
</dbReference>
<dbReference type="EMBL" id="JAPMXC010000001">
    <property type="protein sequence ID" value="MCY0387158.1"/>
    <property type="molecule type" value="Genomic_DNA"/>
</dbReference>
<feature type="compositionally biased region" description="Low complexity" evidence="7">
    <location>
        <begin position="239"/>
        <end position="253"/>
    </location>
</feature>
<comment type="caution">
    <text evidence="8">The sequence shown here is derived from an EMBL/GenBank/DDBJ whole genome shotgun (WGS) entry which is preliminary data.</text>
</comment>
<dbReference type="CDD" id="cd06662">
    <property type="entry name" value="SURF1"/>
    <property type="match status" value="1"/>
</dbReference>
<keyword evidence="6" id="KW-1003">Cell membrane</keyword>
<evidence type="ECO:0000313" key="9">
    <source>
        <dbReference type="Proteomes" id="UP001082899"/>
    </source>
</evidence>
<feature type="region of interest" description="Disordered" evidence="7">
    <location>
        <begin position="239"/>
        <end position="264"/>
    </location>
</feature>
<keyword evidence="3 6" id="KW-0812">Transmembrane</keyword>
<proteinExistence type="inferred from homology"/>
<evidence type="ECO:0000256" key="3">
    <source>
        <dbReference type="ARBA" id="ARBA00022692"/>
    </source>
</evidence>
<evidence type="ECO:0000256" key="6">
    <source>
        <dbReference type="RuleBase" id="RU363076"/>
    </source>
</evidence>
<dbReference type="PANTHER" id="PTHR23427">
    <property type="entry name" value="SURFEIT LOCUS PROTEIN"/>
    <property type="match status" value="1"/>
</dbReference>
<feature type="transmembrane region" description="Helical" evidence="6">
    <location>
        <begin position="215"/>
        <end position="233"/>
    </location>
</feature>
<keyword evidence="4 6" id="KW-1133">Transmembrane helix</keyword>
<accession>A0ABT3ZKU1</accession>
<keyword evidence="5 6" id="KW-0472">Membrane</keyword>
<dbReference type="RefSeq" id="WP_267846918.1">
    <property type="nucleotide sequence ID" value="NZ_JAPMXC010000001.1"/>
</dbReference>
<evidence type="ECO:0000256" key="5">
    <source>
        <dbReference type="ARBA" id="ARBA00023136"/>
    </source>
</evidence>
<evidence type="ECO:0000256" key="2">
    <source>
        <dbReference type="ARBA" id="ARBA00007165"/>
    </source>
</evidence>
<dbReference type="PROSITE" id="PS50895">
    <property type="entry name" value="SURF1"/>
    <property type="match status" value="1"/>
</dbReference>
<feature type="compositionally biased region" description="Basic and acidic residues" evidence="7">
    <location>
        <begin position="255"/>
        <end position="264"/>
    </location>
</feature>
<evidence type="ECO:0000256" key="4">
    <source>
        <dbReference type="ARBA" id="ARBA00022989"/>
    </source>
</evidence>
<keyword evidence="9" id="KW-1185">Reference proteome</keyword>
<evidence type="ECO:0000256" key="7">
    <source>
        <dbReference type="SAM" id="MobiDB-lite"/>
    </source>
</evidence>
<evidence type="ECO:0000256" key="1">
    <source>
        <dbReference type="ARBA" id="ARBA00004370"/>
    </source>
</evidence>
<comment type="subcellular location">
    <subcellularLocation>
        <location evidence="6">Cell membrane</location>
        <topology evidence="6">Multi-pass membrane protein</topology>
    </subcellularLocation>
    <subcellularLocation>
        <location evidence="1">Membrane</location>
    </subcellularLocation>
</comment>
<dbReference type="InterPro" id="IPR002994">
    <property type="entry name" value="Surf1/Shy1"/>
</dbReference>
<comment type="similarity">
    <text evidence="2 6">Belongs to the SURF1 family.</text>
</comment>
<organism evidence="8 9">
    <name type="scientific">Robbsia betulipollinis</name>
    <dbReference type="NCBI Taxonomy" id="2981849"/>
    <lineage>
        <taxon>Bacteria</taxon>
        <taxon>Pseudomonadati</taxon>
        <taxon>Pseudomonadota</taxon>
        <taxon>Betaproteobacteria</taxon>
        <taxon>Burkholderiales</taxon>
        <taxon>Burkholderiaceae</taxon>
        <taxon>Robbsia</taxon>
    </lineage>
</organism>
<name>A0ABT3ZKU1_9BURK</name>
<protein>
    <recommendedName>
        <fullName evidence="6">SURF1-like protein</fullName>
    </recommendedName>
</protein>
<dbReference type="PANTHER" id="PTHR23427:SF2">
    <property type="entry name" value="SURFEIT LOCUS PROTEIN 1"/>
    <property type="match status" value="1"/>
</dbReference>
<dbReference type="InterPro" id="IPR045214">
    <property type="entry name" value="Surf1/Surf4"/>
</dbReference>
<sequence length="264" mass="28895">MRRPRIRVWPAAALVAVMAVTIALGFWQRDRAHQKETRQRAIVAYAHMPARRLGAERVSLAAIAYHRVVLRGHFLADRVVYLDNRSHQDRPGFHVLMPFAVTGGAPVLVNRGWLPRDPAERTRIAPYRTSPGEIEITGLARADAGRTLMLAGQTHEAGQRIRQNLDVVAYARETGLALQPFVLVQDGDGTAGADGLLRDWPPATADVARNYGYMLQWWGMAAAALGFGLYLAFRREAPAGGPDAARGAGPAGAHETLERNDSEP</sequence>
<gene>
    <name evidence="8" type="ORF">OVY01_07920</name>
</gene>
<reference evidence="8" key="1">
    <citation type="submission" date="2022-11" db="EMBL/GenBank/DDBJ databases">
        <title>Robbsia betulipollinis sp. nov., isolated from pollen of birch (Betula pendula).</title>
        <authorList>
            <person name="Shi H."/>
            <person name="Ambika Manirajan B."/>
            <person name="Ratering S."/>
            <person name="Geissler-Plaum R."/>
            <person name="Schnell S."/>
        </authorList>
    </citation>
    <scope>NUCLEOTIDE SEQUENCE</scope>
    <source>
        <strain evidence="8">Bb-Pol-6</strain>
    </source>
</reference>
<dbReference type="Proteomes" id="UP001082899">
    <property type="component" value="Unassembled WGS sequence"/>
</dbReference>
<comment type="caution">
    <text evidence="6">Lacks conserved residue(s) required for the propagation of feature annotation.</text>
</comment>
<evidence type="ECO:0000313" key="8">
    <source>
        <dbReference type="EMBL" id="MCY0387158.1"/>
    </source>
</evidence>